<accession>A0A0M4FYB8</accession>
<dbReference type="RefSeq" id="WP_053604085.1">
    <property type="nucleotide sequence ID" value="NZ_CP012600.1"/>
</dbReference>
<protein>
    <recommendedName>
        <fullName evidence="4">Spore coat protein</fullName>
    </recommendedName>
</protein>
<organism evidence="2 3">
    <name type="scientific">Bacillus gobiensis</name>
    <dbReference type="NCBI Taxonomy" id="1441095"/>
    <lineage>
        <taxon>Bacteria</taxon>
        <taxon>Bacillati</taxon>
        <taxon>Bacillota</taxon>
        <taxon>Bacilli</taxon>
        <taxon>Bacillales</taxon>
        <taxon>Bacillaceae</taxon>
        <taxon>Bacillus</taxon>
    </lineage>
</organism>
<dbReference type="Proteomes" id="UP000067625">
    <property type="component" value="Chromosome"/>
</dbReference>
<feature type="region of interest" description="Disordered" evidence="1">
    <location>
        <begin position="1"/>
        <end position="22"/>
    </location>
</feature>
<evidence type="ECO:0000256" key="1">
    <source>
        <dbReference type="SAM" id="MobiDB-lite"/>
    </source>
</evidence>
<evidence type="ECO:0000313" key="3">
    <source>
        <dbReference type="Proteomes" id="UP000067625"/>
    </source>
</evidence>
<gene>
    <name evidence="2" type="ORF">AM592_12455</name>
</gene>
<feature type="compositionally biased region" description="Polar residues" evidence="1">
    <location>
        <begin position="1"/>
        <end position="13"/>
    </location>
</feature>
<name>A0A0M4FYB8_9BACI</name>
<dbReference type="AlphaFoldDB" id="A0A0M4FYB8"/>
<dbReference type="Gene3D" id="1.20.1260.10">
    <property type="match status" value="1"/>
</dbReference>
<keyword evidence="3" id="KW-1185">Reference proteome</keyword>
<dbReference type="PATRIC" id="fig|1441095.3.peg.2732"/>
<reference evidence="2 3" key="2">
    <citation type="journal article" date="2016" name="Int. J. Syst. Evol. Microbiol.">
        <title>Bacillus gobiensis sp. nov., isolated from a soil sample.</title>
        <authorList>
            <person name="Liu B."/>
            <person name="Liu G.H."/>
            <person name="Cetin S."/>
            <person name="Schumann P."/>
            <person name="Pan Z.Z."/>
            <person name="Chen Q.Q."/>
        </authorList>
    </citation>
    <scope>NUCLEOTIDE SEQUENCE [LARGE SCALE GENOMIC DNA]</scope>
    <source>
        <strain evidence="2 3">FJAT-4402</strain>
    </source>
</reference>
<dbReference type="EMBL" id="CP012600">
    <property type="protein sequence ID" value="ALC82300.1"/>
    <property type="molecule type" value="Genomic_DNA"/>
</dbReference>
<sequence length="112" mass="13216">MNQQNQTTVGNQPTPVPETSAMNDRDYMNELLATEKYITDSYCTALNEFSHDALYQDIHSIFNESKDAQRRLFNVMFQHGWYKVEAEKTQKLQQAYTQFQNTLENQSPYQQH</sequence>
<dbReference type="OrthoDB" id="1647790at2"/>
<evidence type="ECO:0008006" key="4">
    <source>
        <dbReference type="Google" id="ProtNLM"/>
    </source>
</evidence>
<proteinExistence type="predicted"/>
<reference evidence="3" key="1">
    <citation type="submission" date="2015-08" db="EMBL/GenBank/DDBJ databases">
        <title>Genome sequencing project for genomic taxonomy and phylogenomics of Bacillus-like bacteria.</title>
        <authorList>
            <person name="Liu B."/>
            <person name="Wang J."/>
            <person name="Zhu Y."/>
            <person name="Liu G."/>
            <person name="Chen Q."/>
            <person name="Chen Z."/>
            <person name="Lan J."/>
            <person name="Che J."/>
            <person name="Ge C."/>
            <person name="Shi H."/>
            <person name="Pan Z."/>
            <person name="Liu X."/>
        </authorList>
    </citation>
    <scope>NUCLEOTIDE SEQUENCE [LARGE SCALE GENOMIC DNA]</scope>
    <source>
        <strain evidence="3">FJAT-4402</strain>
    </source>
</reference>
<dbReference type="Pfam" id="PF07875">
    <property type="entry name" value="Coat_F"/>
    <property type="match status" value="1"/>
</dbReference>
<dbReference type="InterPro" id="IPR012851">
    <property type="entry name" value="Spore_coat_CotF-like"/>
</dbReference>
<dbReference type="STRING" id="1441095.AM592_12455"/>
<dbReference type="InterPro" id="IPR012347">
    <property type="entry name" value="Ferritin-like"/>
</dbReference>
<evidence type="ECO:0000313" key="2">
    <source>
        <dbReference type="EMBL" id="ALC82300.1"/>
    </source>
</evidence>